<dbReference type="Pfam" id="PF02113">
    <property type="entry name" value="Peptidase_S13"/>
    <property type="match status" value="2"/>
</dbReference>
<dbReference type="GO" id="GO:0004180">
    <property type="term" value="F:carboxypeptidase activity"/>
    <property type="evidence" value="ECO:0007669"/>
    <property type="project" value="UniProtKB-KW"/>
</dbReference>
<sequence length="473" mass="53092">MLRPIYFLLLLALGATQLPACAQSTDTPLAVVIPAGKLPWLQNLVDSSAVLRQHQVGISLADAATGETLFGYNDSRYFTPASTMKLFSFYAGLKLLPDSLPSLRYFSRGDTLFFQGTGDPTFLHGDVPSRRAYTFLATRPEKMLAYCDIASVPAYGPSWSWDDYTFYFQPERTAFPIYGNTVRFYAAAPLRPVQRAGGASAKLGLPLPQRVRVLPRSFAPLTELAPANFLSPDIDPDTHVRRDPLTNRFYTLPSTKKWIDEVPFSTSRTLLLRMMGDTLRRAIVGAQWRPRKTDEVRTLRGLPVDSLYRRMLRVSDNFLAEQLLLMCSTTLGHDSLSTSRAIRVALRKHLNTLPDKPVWVDGSGLSRLNLVTPRTFTALLLKLHQEVEEPRLLNVLAAGGGQGTLRKRYRDATGTWFWGKTGTLTNTVNLCGYVRTKTGRLVAVTFFNNGYPADDQPVRNEMERLLRQVRDRL</sequence>
<keyword evidence="5" id="KW-1185">Reference proteome</keyword>
<protein>
    <submittedName>
        <fullName evidence="4">D-alanyl-D-alanine carboxypeptidase</fullName>
    </submittedName>
</protein>
<comment type="caution">
    <text evidence="4">The sequence shown here is derived from an EMBL/GenBank/DDBJ whole genome shotgun (WGS) entry which is preliminary data.</text>
</comment>
<evidence type="ECO:0000313" key="4">
    <source>
        <dbReference type="EMBL" id="MBF9238128.1"/>
    </source>
</evidence>
<evidence type="ECO:0000256" key="2">
    <source>
        <dbReference type="ARBA" id="ARBA00022801"/>
    </source>
</evidence>
<keyword evidence="2" id="KW-0378">Hydrolase</keyword>
<gene>
    <name evidence="4" type="ORF">I2I05_12045</name>
</gene>
<accession>A0ABS0IID1</accession>
<evidence type="ECO:0000256" key="3">
    <source>
        <dbReference type="SAM" id="SignalP"/>
    </source>
</evidence>
<dbReference type="PANTHER" id="PTHR30023:SF0">
    <property type="entry name" value="PENICILLIN-SENSITIVE CARBOXYPEPTIDASE A"/>
    <property type="match status" value="1"/>
</dbReference>
<keyword evidence="4" id="KW-0645">Protease</keyword>
<keyword evidence="4" id="KW-0121">Carboxypeptidase</keyword>
<comment type="similarity">
    <text evidence="1">Belongs to the peptidase S13 family.</text>
</comment>
<dbReference type="InterPro" id="IPR012338">
    <property type="entry name" value="Beta-lactam/transpept-like"/>
</dbReference>
<evidence type="ECO:0000256" key="1">
    <source>
        <dbReference type="ARBA" id="ARBA00006096"/>
    </source>
</evidence>
<dbReference type="PANTHER" id="PTHR30023">
    <property type="entry name" value="D-ALANYL-D-ALANINE CARBOXYPEPTIDASE"/>
    <property type="match status" value="1"/>
</dbReference>
<proteinExistence type="inferred from homology"/>
<dbReference type="EMBL" id="JADQDQ010000005">
    <property type="protein sequence ID" value="MBF9238128.1"/>
    <property type="molecule type" value="Genomic_DNA"/>
</dbReference>
<dbReference type="SUPFAM" id="SSF56601">
    <property type="entry name" value="beta-lactamase/transpeptidase-like"/>
    <property type="match status" value="1"/>
</dbReference>
<dbReference type="InterPro" id="IPR000667">
    <property type="entry name" value="Peptidase_S13"/>
</dbReference>
<dbReference type="Gene3D" id="3.40.710.10">
    <property type="entry name" value="DD-peptidase/beta-lactamase superfamily"/>
    <property type="match status" value="2"/>
</dbReference>
<reference evidence="4 5" key="1">
    <citation type="submission" date="2020-11" db="EMBL/GenBank/DDBJ databases">
        <authorList>
            <person name="Kim M.K."/>
        </authorList>
    </citation>
    <scope>NUCLEOTIDE SEQUENCE [LARGE SCALE GENOMIC DNA]</scope>
    <source>
        <strain evidence="4 5">BT683</strain>
    </source>
</reference>
<feature type="chain" id="PRO_5045990942" evidence="3">
    <location>
        <begin position="23"/>
        <end position="473"/>
    </location>
</feature>
<keyword evidence="3" id="KW-0732">Signal</keyword>
<evidence type="ECO:0000313" key="5">
    <source>
        <dbReference type="Proteomes" id="UP000597617"/>
    </source>
</evidence>
<dbReference type="PRINTS" id="PR00922">
    <property type="entry name" value="DADACBPTASE3"/>
</dbReference>
<organism evidence="4 5">
    <name type="scientific">Hymenobacter jeongseonensis</name>
    <dbReference type="NCBI Taxonomy" id="2791027"/>
    <lineage>
        <taxon>Bacteria</taxon>
        <taxon>Pseudomonadati</taxon>
        <taxon>Bacteroidota</taxon>
        <taxon>Cytophagia</taxon>
        <taxon>Cytophagales</taxon>
        <taxon>Hymenobacteraceae</taxon>
        <taxon>Hymenobacter</taxon>
    </lineage>
</organism>
<dbReference type="RefSeq" id="WP_196282512.1">
    <property type="nucleotide sequence ID" value="NZ_JADQDQ010000005.1"/>
</dbReference>
<feature type="signal peptide" evidence="3">
    <location>
        <begin position="1"/>
        <end position="22"/>
    </location>
</feature>
<dbReference type="Proteomes" id="UP000597617">
    <property type="component" value="Unassembled WGS sequence"/>
</dbReference>
<name>A0ABS0IID1_9BACT</name>